<comment type="caution">
    <text evidence="1">The sequence shown here is derived from an EMBL/GenBank/DDBJ whole genome shotgun (WGS) entry which is preliminary data.</text>
</comment>
<reference evidence="1 2" key="1">
    <citation type="journal article" date="2022" name="Plant J.">
        <title>Chromosome-level genome of Camellia lanceoleosa provides a valuable resource for understanding genome evolution and self-incompatibility.</title>
        <authorList>
            <person name="Gong W."/>
            <person name="Xiao S."/>
            <person name="Wang L."/>
            <person name="Liao Z."/>
            <person name="Chang Y."/>
            <person name="Mo W."/>
            <person name="Hu G."/>
            <person name="Li W."/>
            <person name="Zhao G."/>
            <person name="Zhu H."/>
            <person name="Hu X."/>
            <person name="Ji K."/>
            <person name="Xiang X."/>
            <person name="Song Q."/>
            <person name="Yuan D."/>
            <person name="Jin S."/>
            <person name="Zhang L."/>
        </authorList>
    </citation>
    <scope>NUCLEOTIDE SEQUENCE [LARGE SCALE GENOMIC DNA]</scope>
    <source>
        <strain evidence="1">SQ_2022a</strain>
    </source>
</reference>
<protein>
    <submittedName>
        <fullName evidence="1">Elongator complex protein 1</fullName>
    </submittedName>
</protein>
<sequence>MQLAHELCEELQALGKHGEAAKIALEYCGDVNGGINLLVSARDWEEALRIAFMHWREDLISEVKNASLECANILIAKLQSEERSMNEFDNDTAAETSSSCSGMSAYTKGTRKSSAASISSTTSTKARDTRRQRNKGKIRAGSLVRRWLW</sequence>
<proteinExistence type="predicted"/>
<evidence type="ECO:0000313" key="2">
    <source>
        <dbReference type="Proteomes" id="UP001060215"/>
    </source>
</evidence>
<accession>A0ACC0GDP5</accession>
<gene>
    <name evidence="1" type="ORF">LOK49_LG10G01776</name>
</gene>
<evidence type="ECO:0000313" key="1">
    <source>
        <dbReference type="EMBL" id="KAI7998305.1"/>
    </source>
</evidence>
<organism evidence="1 2">
    <name type="scientific">Camellia lanceoleosa</name>
    <dbReference type="NCBI Taxonomy" id="1840588"/>
    <lineage>
        <taxon>Eukaryota</taxon>
        <taxon>Viridiplantae</taxon>
        <taxon>Streptophyta</taxon>
        <taxon>Embryophyta</taxon>
        <taxon>Tracheophyta</taxon>
        <taxon>Spermatophyta</taxon>
        <taxon>Magnoliopsida</taxon>
        <taxon>eudicotyledons</taxon>
        <taxon>Gunneridae</taxon>
        <taxon>Pentapetalae</taxon>
        <taxon>asterids</taxon>
        <taxon>Ericales</taxon>
        <taxon>Theaceae</taxon>
        <taxon>Camellia</taxon>
    </lineage>
</organism>
<name>A0ACC0GDP5_9ERIC</name>
<keyword evidence="2" id="KW-1185">Reference proteome</keyword>
<dbReference type="EMBL" id="CM045767">
    <property type="protein sequence ID" value="KAI7998305.1"/>
    <property type="molecule type" value="Genomic_DNA"/>
</dbReference>
<dbReference type="Proteomes" id="UP001060215">
    <property type="component" value="Chromosome 10"/>
</dbReference>